<sequence length="207" mass="21551">MGTRADSAAATRAALLRAAGSLLDEGGPSAVTLRDVGTRAGVSRGAPYGHFPDKDHLLSQLVVDGWMRLADSLADIRGAGGPGSGQLEAALMALLDLARRQPHLYALMWVAPTGDPQAILVAAGRSQDIFLDIVAEVVGRDEARKYGAMLMSSAHGIASMALSGHVAAPKWNASPQELIVMLVDSMPHAARDSVRSDPDGHEGELGT</sequence>
<dbReference type="SUPFAM" id="SSF48498">
    <property type="entry name" value="Tetracyclin repressor-like, C-terminal domain"/>
    <property type="match status" value="1"/>
</dbReference>
<dbReference type="InterPro" id="IPR050109">
    <property type="entry name" value="HTH-type_TetR-like_transc_reg"/>
</dbReference>
<evidence type="ECO:0000256" key="2">
    <source>
        <dbReference type="ARBA" id="ARBA00023125"/>
    </source>
</evidence>
<evidence type="ECO:0000256" key="3">
    <source>
        <dbReference type="ARBA" id="ARBA00023163"/>
    </source>
</evidence>
<feature type="DNA-binding region" description="H-T-H motif" evidence="4">
    <location>
        <begin position="32"/>
        <end position="51"/>
    </location>
</feature>
<dbReference type="PANTHER" id="PTHR30055:SF226">
    <property type="entry name" value="HTH-TYPE TRANSCRIPTIONAL REGULATOR PKSA"/>
    <property type="match status" value="1"/>
</dbReference>
<dbReference type="InterPro" id="IPR001647">
    <property type="entry name" value="HTH_TetR"/>
</dbReference>
<evidence type="ECO:0000259" key="5">
    <source>
        <dbReference type="PROSITE" id="PS50977"/>
    </source>
</evidence>
<dbReference type="Gene3D" id="1.10.357.10">
    <property type="entry name" value="Tetracycline Repressor, domain 2"/>
    <property type="match status" value="1"/>
</dbReference>
<dbReference type="Pfam" id="PF13305">
    <property type="entry name" value="TetR_C_33"/>
    <property type="match status" value="1"/>
</dbReference>
<dbReference type="InterPro" id="IPR036271">
    <property type="entry name" value="Tet_transcr_reg_TetR-rel_C_sf"/>
</dbReference>
<dbReference type="PRINTS" id="PR00455">
    <property type="entry name" value="HTHTETR"/>
</dbReference>
<dbReference type="InterPro" id="IPR009057">
    <property type="entry name" value="Homeodomain-like_sf"/>
</dbReference>
<evidence type="ECO:0000256" key="1">
    <source>
        <dbReference type="ARBA" id="ARBA00023015"/>
    </source>
</evidence>
<keyword evidence="7" id="KW-1185">Reference proteome</keyword>
<gene>
    <name evidence="6" type="ORF">M2152_001033</name>
</gene>
<reference evidence="6 7" key="1">
    <citation type="submission" date="2023-04" db="EMBL/GenBank/DDBJ databases">
        <title>Genome Encyclopedia of Bacteria and Archaea VI: Functional Genomics of Type Strains.</title>
        <authorList>
            <person name="Whitman W."/>
        </authorList>
    </citation>
    <scope>NUCLEOTIDE SEQUENCE [LARGE SCALE GENOMIC DNA]</scope>
    <source>
        <strain evidence="6 7">SG_E_30_P1</strain>
    </source>
</reference>
<proteinExistence type="predicted"/>
<evidence type="ECO:0000313" key="6">
    <source>
        <dbReference type="EMBL" id="MDH6180851.1"/>
    </source>
</evidence>
<dbReference type="PROSITE" id="PS50977">
    <property type="entry name" value="HTH_TETR_2"/>
    <property type="match status" value="1"/>
</dbReference>
<dbReference type="Proteomes" id="UP001160142">
    <property type="component" value="Unassembled WGS sequence"/>
</dbReference>
<keyword evidence="2 4" id="KW-0238">DNA-binding</keyword>
<evidence type="ECO:0000256" key="4">
    <source>
        <dbReference type="PROSITE-ProRule" id="PRU00335"/>
    </source>
</evidence>
<dbReference type="EMBL" id="JARXVQ010000001">
    <property type="protein sequence ID" value="MDH6180851.1"/>
    <property type="molecule type" value="Genomic_DNA"/>
</dbReference>
<dbReference type="RefSeq" id="WP_322133186.1">
    <property type="nucleotide sequence ID" value="NZ_CP085036.1"/>
</dbReference>
<accession>A0ABT6KM77</accession>
<protein>
    <submittedName>
        <fullName evidence="6">AcrR family transcriptional regulator</fullName>
    </submittedName>
</protein>
<name>A0ABT6KM77_9MICO</name>
<dbReference type="SUPFAM" id="SSF46689">
    <property type="entry name" value="Homeodomain-like"/>
    <property type="match status" value="1"/>
</dbReference>
<feature type="domain" description="HTH tetR-type" evidence="5">
    <location>
        <begin position="9"/>
        <end position="69"/>
    </location>
</feature>
<evidence type="ECO:0000313" key="7">
    <source>
        <dbReference type="Proteomes" id="UP001160142"/>
    </source>
</evidence>
<dbReference type="InterPro" id="IPR025996">
    <property type="entry name" value="MT1864/Rv1816-like_C"/>
</dbReference>
<dbReference type="PANTHER" id="PTHR30055">
    <property type="entry name" value="HTH-TYPE TRANSCRIPTIONAL REGULATOR RUTR"/>
    <property type="match status" value="1"/>
</dbReference>
<dbReference type="Pfam" id="PF00440">
    <property type="entry name" value="TetR_N"/>
    <property type="match status" value="1"/>
</dbReference>
<keyword evidence="3" id="KW-0804">Transcription</keyword>
<comment type="caution">
    <text evidence="6">The sequence shown here is derived from an EMBL/GenBank/DDBJ whole genome shotgun (WGS) entry which is preliminary data.</text>
</comment>
<keyword evidence="1" id="KW-0805">Transcription regulation</keyword>
<organism evidence="6 7">
    <name type="scientific">Antiquaquibacter oligotrophicus</name>
    <dbReference type="NCBI Taxonomy" id="2880260"/>
    <lineage>
        <taxon>Bacteria</taxon>
        <taxon>Bacillati</taxon>
        <taxon>Actinomycetota</taxon>
        <taxon>Actinomycetes</taxon>
        <taxon>Micrococcales</taxon>
        <taxon>Microbacteriaceae</taxon>
        <taxon>Antiquaquibacter</taxon>
    </lineage>
</organism>